<organism evidence="3">
    <name type="scientific">marine sediment metagenome</name>
    <dbReference type="NCBI Taxonomy" id="412755"/>
    <lineage>
        <taxon>unclassified sequences</taxon>
        <taxon>metagenomes</taxon>
        <taxon>ecological metagenomes</taxon>
    </lineage>
</organism>
<proteinExistence type="predicted"/>
<sequence>MINAIVLFIAVLLGSLIGYLLFLINKHGFKIPEIKIFKWKFFGKQIVENPEIRIKKVLNDPELLYKKLTEGGNKYLNHGREFEVKLVENKETGKKEVQIEEGTMRKTLKPKESLESGVEPGSPLKIKSKKKVKKLKGKKK</sequence>
<evidence type="ECO:0000256" key="1">
    <source>
        <dbReference type="SAM" id="MobiDB-lite"/>
    </source>
</evidence>
<dbReference type="AlphaFoldDB" id="A0A0F9G6K1"/>
<keyword evidence="2" id="KW-0812">Transmembrane</keyword>
<comment type="caution">
    <text evidence="3">The sequence shown here is derived from an EMBL/GenBank/DDBJ whole genome shotgun (WGS) entry which is preliminary data.</text>
</comment>
<evidence type="ECO:0000256" key="2">
    <source>
        <dbReference type="SAM" id="Phobius"/>
    </source>
</evidence>
<keyword evidence="2" id="KW-1133">Transmembrane helix</keyword>
<accession>A0A0F9G6K1</accession>
<gene>
    <name evidence="3" type="ORF">LCGC14_2221010</name>
</gene>
<evidence type="ECO:0000313" key="3">
    <source>
        <dbReference type="EMBL" id="KKL58877.1"/>
    </source>
</evidence>
<dbReference type="EMBL" id="LAZR01029672">
    <property type="protein sequence ID" value="KKL58877.1"/>
    <property type="molecule type" value="Genomic_DNA"/>
</dbReference>
<feature type="transmembrane region" description="Helical" evidence="2">
    <location>
        <begin position="6"/>
        <end position="25"/>
    </location>
</feature>
<reference evidence="3" key="1">
    <citation type="journal article" date="2015" name="Nature">
        <title>Complex archaea that bridge the gap between prokaryotes and eukaryotes.</title>
        <authorList>
            <person name="Spang A."/>
            <person name="Saw J.H."/>
            <person name="Jorgensen S.L."/>
            <person name="Zaremba-Niedzwiedzka K."/>
            <person name="Martijn J."/>
            <person name="Lind A.E."/>
            <person name="van Eijk R."/>
            <person name="Schleper C."/>
            <person name="Guy L."/>
            <person name="Ettema T.J."/>
        </authorList>
    </citation>
    <scope>NUCLEOTIDE SEQUENCE</scope>
</reference>
<feature type="region of interest" description="Disordered" evidence="1">
    <location>
        <begin position="110"/>
        <end position="140"/>
    </location>
</feature>
<protein>
    <submittedName>
        <fullName evidence="3">Uncharacterized protein</fullName>
    </submittedName>
</protein>
<name>A0A0F9G6K1_9ZZZZ</name>
<feature type="compositionally biased region" description="Basic residues" evidence="1">
    <location>
        <begin position="126"/>
        <end position="140"/>
    </location>
</feature>
<keyword evidence="2" id="KW-0472">Membrane</keyword>